<protein>
    <recommendedName>
        <fullName evidence="9">ABC transmembrane type-1 domain-containing protein</fullName>
    </recommendedName>
</protein>
<keyword evidence="2" id="KW-0813">Transport</keyword>
<dbReference type="CDD" id="cd06261">
    <property type="entry name" value="TM_PBP2"/>
    <property type="match status" value="1"/>
</dbReference>
<evidence type="ECO:0000256" key="2">
    <source>
        <dbReference type="ARBA" id="ARBA00022448"/>
    </source>
</evidence>
<dbReference type="InterPro" id="IPR011867">
    <property type="entry name" value="ModB_ABC"/>
</dbReference>
<evidence type="ECO:0000256" key="4">
    <source>
        <dbReference type="ARBA" id="ARBA00022505"/>
    </source>
</evidence>
<keyword evidence="4" id="KW-0500">Molybdenum</keyword>
<accession>A0A382E9G5</accession>
<dbReference type="NCBIfam" id="TIGR02141">
    <property type="entry name" value="modB_ABC"/>
    <property type="match status" value="1"/>
</dbReference>
<dbReference type="NCBIfam" id="TIGR01581">
    <property type="entry name" value="Mo_ABC_porter"/>
    <property type="match status" value="1"/>
</dbReference>
<dbReference type="Gene3D" id="1.10.3720.10">
    <property type="entry name" value="MetI-like"/>
    <property type="match status" value="1"/>
</dbReference>
<dbReference type="Pfam" id="PF00528">
    <property type="entry name" value="BPD_transp_1"/>
    <property type="match status" value="1"/>
</dbReference>
<feature type="domain" description="ABC transmembrane type-1" evidence="9">
    <location>
        <begin position="38"/>
        <end position="238"/>
    </location>
</feature>
<keyword evidence="5 8" id="KW-0812">Transmembrane</keyword>
<evidence type="ECO:0000256" key="6">
    <source>
        <dbReference type="ARBA" id="ARBA00022989"/>
    </source>
</evidence>
<evidence type="ECO:0000256" key="7">
    <source>
        <dbReference type="ARBA" id="ARBA00023136"/>
    </source>
</evidence>
<dbReference type="AlphaFoldDB" id="A0A382E9G5"/>
<dbReference type="InterPro" id="IPR000515">
    <property type="entry name" value="MetI-like"/>
</dbReference>
<proteinExistence type="predicted"/>
<feature type="transmembrane region" description="Helical" evidence="8">
    <location>
        <begin position="162"/>
        <end position="184"/>
    </location>
</feature>
<feature type="transmembrane region" description="Helical" evidence="8">
    <location>
        <begin position="221"/>
        <end position="240"/>
    </location>
</feature>
<feature type="transmembrane region" description="Helical" evidence="8">
    <location>
        <begin position="76"/>
        <end position="94"/>
    </location>
</feature>
<dbReference type="PROSITE" id="PS50928">
    <property type="entry name" value="ABC_TM1"/>
    <property type="match status" value="1"/>
</dbReference>
<keyword evidence="7 8" id="KW-0472">Membrane</keyword>
<dbReference type="GO" id="GO:0005886">
    <property type="term" value="C:plasma membrane"/>
    <property type="evidence" value="ECO:0007669"/>
    <property type="project" value="UniProtKB-SubCell"/>
</dbReference>
<evidence type="ECO:0000259" key="9">
    <source>
        <dbReference type="PROSITE" id="PS50928"/>
    </source>
</evidence>
<feature type="transmembrane region" description="Helical" evidence="8">
    <location>
        <begin position="190"/>
        <end position="214"/>
    </location>
</feature>
<dbReference type="SUPFAM" id="SSF161098">
    <property type="entry name" value="MetI-like"/>
    <property type="match status" value="1"/>
</dbReference>
<evidence type="ECO:0000256" key="5">
    <source>
        <dbReference type="ARBA" id="ARBA00022692"/>
    </source>
</evidence>
<keyword evidence="3" id="KW-1003">Cell membrane</keyword>
<feature type="transmembrane region" description="Helical" evidence="8">
    <location>
        <begin position="46"/>
        <end position="64"/>
    </location>
</feature>
<reference evidence="10" key="1">
    <citation type="submission" date="2018-05" db="EMBL/GenBank/DDBJ databases">
        <authorList>
            <person name="Lanie J.A."/>
            <person name="Ng W.-L."/>
            <person name="Kazmierczak K.M."/>
            <person name="Andrzejewski T.M."/>
            <person name="Davidsen T.M."/>
            <person name="Wayne K.J."/>
            <person name="Tettelin H."/>
            <person name="Glass J.I."/>
            <person name="Rusch D."/>
            <person name="Podicherti R."/>
            <person name="Tsui H.-C.T."/>
            <person name="Winkler M.E."/>
        </authorList>
    </citation>
    <scope>NUCLEOTIDE SEQUENCE</scope>
</reference>
<dbReference type="GO" id="GO:0015098">
    <property type="term" value="F:molybdate ion transmembrane transporter activity"/>
    <property type="evidence" value="ECO:0007669"/>
    <property type="project" value="InterPro"/>
</dbReference>
<name>A0A382E9G5_9ZZZZ</name>
<sequence length="267" mass="28088">VALPILALLVLPLVALLLASSPMDLRAGVGDPLFAPALWLSTRTTLVSLVLVIVFGTPLAWWLATAPVGRTRTVEVFVELPVVFPPAVVGIALLQTFGRSGLFGPQLNALGVQIPFTTIAVVLAQIVVSAPFYIQAAAAAFRRVDPDLLLVGRTLGQSSSGAFFRVAVPLALPGLISGAALSWARALGEFGATLLFAGNLTGTTQTMPLAIYMALESDVRVALALSLVLAAVSVLLLFGLRLAPRAWALFQTAMLERSLRRSQEKGL</sequence>
<evidence type="ECO:0000256" key="1">
    <source>
        <dbReference type="ARBA" id="ARBA00004651"/>
    </source>
</evidence>
<gene>
    <name evidence="10" type="ORF">METZ01_LOCUS200134</name>
</gene>
<dbReference type="EMBL" id="UINC01043357">
    <property type="protein sequence ID" value="SVB47280.1"/>
    <property type="molecule type" value="Genomic_DNA"/>
</dbReference>
<evidence type="ECO:0000313" key="10">
    <source>
        <dbReference type="EMBL" id="SVB47280.1"/>
    </source>
</evidence>
<organism evidence="10">
    <name type="scientific">marine metagenome</name>
    <dbReference type="NCBI Taxonomy" id="408172"/>
    <lineage>
        <taxon>unclassified sequences</taxon>
        <taxon>metagenomes</taxon>
        <taxon>ecological metagenomes</taxon>
    </lineage>
</organism>
<dbReference type="PANTHER" id="PTHR30183">
    <property type="entry name" value="MOLYBDENUM TRANSPORT SYSTEM PERMEASE PROTEIN MODB"/>
    <property type="match status" value="1"/>
</dbReference>
<keyword evidence="6 8" id="KW-1133">Transmembrane helix</keyword>
<dbReference type="PANTHER" id="PTHR30183:SF3">
    <property type="entry name" value="MOLYBDENUM TRANSPORT SYSTEM PERMEASE PROTEIN MODB"/>
    <property type="match status" value="1"/>
</dbReference>
<dbReference type="InterPro" id="IPR035906">
    <property type="entry name" value="MetI-like_sf"/>
</dbReference>
<comment type="subcellular location">
    <subcellularLocation>
        <location evidence="1">Cell membrane</location>
        <topology evidence="1">Multi-pass membrane protein</topology>
    </subcellularLocation>
</comment>
<evidence type="ECO:0000256" key="3">
    <source>
        <dbReference type="ARBA" id="ARBA00022475"/>
    </source>
</evidence>
<dbReference type="InterPro" id="IPR006469">
    <property type="entry name" value="NifC_ABC_porter"/>
</dbReference>
<feature type="non-terminal residue" evidence="10">
    <location>
        <position position="1"/>
    </location>
</feature>
<feature type="transmembrane region" description="Helical" evidence="8">
    <location>
        <begin position="114"/>
        <end position="141"/>
    </location>
</feature>
<evidence type="ECO:0000256" key="8">
    <source>
        <dbReference type="SAM" id="Phobius"/>
    </source>
</evidence>